<dbReference type="AlphaFoldDB" id="A0A8K1LS47"/>
<name>A0A8K1LS47_9PASS</name>
<evidence type="ECO:0000313" key="2">
    <source>
        <dbReference type="Proteomes" id="UP000796761"/>
    </source>
</evidence>
<evidence type="ECO:0000313" key="1">
    <source>
        <dbReference type="EMBL" id="TRZ24785.1"/>
    </source>
</evidence>
<reference evidence="1" key="1">
    <citation type="submission" date="2019-04" db="EMBL/GenBank/DDBJ databases">
        <title>Genome assembly of Zosterops borbonicus 15179.</title>
        <authorList>
            <person name="Leroy T."/>
            <person name="Anselmetti Y."/>
            <person name="Tilak M.-K."/>
            <person name="Nabholz B."/>
        </authorList>
    </citation>
    <scope>NUCLEOTIDE SEQUENCE</scope>
    <source>
        <strain evidence="1">HGM_15179</strain>
        <tissue evidence="1">Muscle</tissue>
    </source>
</reference>
<dbReference type="Proteomes" id="UP000796761">
    <property type="component" value="Unassembled WGS sequence"/>
</dbReference>
<keyword evidence="2" id="KW-1185">Reference proteome</keyword>
<gene>
    <name evidence="1" type="ORF">HGM15179_002339</name>
</gene>
<comment type="caution">
    <text evidence="1">The sequence shown here is derived from an EMBL/GenBank/DDBJ whole genome shotgun (WGS) entry which is preliminary data.</text>
</comment>
<dbReference type="OrthoDB" id="10056483at2759"/>
<accession>A0A8K1LS47</accession>
<proteinExistence type="predicted"/>
<dbReference type="EMBL" id="SWJQ01000041">
    <property type="protein sequence ID" value="TRZ24785.1"/>
    <property type="molecule type" value="Genomic_DNA"/>
</dbReference>
<evidence type="ECO:0008006" key="3">
    <source>
        <dbReference type="Google" id="ProtNLM"/>
    </source>
</evidence>
<sequence>MFIDDLDQRIECTLSQFEDNTKLGRSVDLLEGRKALQRGLNMLDQRARANCMRSSKAKCWVLHWGHNNPRQHCRLGAVAGKLPDGKGPGGAGQKQLNMIQGVPRWPRRPMASWPGSAMVWPAGPGQ</sequence>
<protein>
    <recommendedName>
        <fullName evidence="3">Rna-directed dna polymerase from mobile element jockey-like</fullName>
    </recommendedName>
</protein>
<organism evidence="1 2">
    <name type="scientific">Zosterops borbonicus</name>
    <dbReference type="NCBI Taxonomy" id="364589"/>
    <lineage>
        <taxon>Eukaryota</taxon>
        <taxon>Metazoa</taxon>
        <taxon>Chordata</taxon>
        <taxon>Craniata</taxon>
        <taxon>Vertebrata</taxon>
        <taxon>Euteleostomi</taxon>
        <taxon>Archelosauria</taxon>
        <taxon>Archosauria</taxon>
        <taxon>Dinosauria</taxon>
        <taxon>Saurischia</taxon>
        <taxon>Theropoda</taxon>
        <taxon>Coelurosauria</taxon>
        <taxon>Aves</taxon>
        <taxon>Neognathae</taxon>
        <taxon>Neoaves</taxon>
        <taxon>Telluraves</taxon>
        <taxon>Australaves</taxon>
        <taxon>Passeriformes</taxon>
        <taxon>Sylvioidea</taxon>
        <taxon>Zosteropidae</taxon>
        <taxon>Zosterops</taxon>
    </lineage>
</organism>